<evidence type="ECO:0000256" key="8">
    <source>
        <dbReference type="SAM" id="MobiDB-lite"/>
    </source>
</evidence>
<feature type="domain" description="C2H2-type" evidence="9">
    <location>
        <begin position="405"/>
        <end position="432"/>
    </location>
</feature>
<evidence type="ECO:0000313" key="11">
    <source>
        <dbReference type="Proteomes" id="UP000094527"/>
    </source>
</evidence>
<dbReference type="InterPro" id="IPR036236">
    <property type="entry name" value="Znf_C2H2_sf"/>
</dbReference>
<accession>A0A1D2MDN6</accession>
<keyword evidence="11" id="KW-1185">Reference proteome</keyword>
<dbReference type="GO" id="GO:0008270">
    <property type="term" value="F:zinc ion binding"/>
    <property type="evidence" value="ECO:0007669"/>
    <property type="project" value="UniProtKB-KW"/>
</dbReference>
<evidence type="ECO:0000256" key="3">
    <source>
        <dbReference type="ARBA" id="ARBA00022737"/>
    </source>
</evidence>
<keyword evidence="4 7" id="KW-0863">Zinc-finger</keyword>
<reference evidence="10 11" key="1">
    <citation type="journal article" date="2016" name="Genome Biol. Evol.">
        <title>Gene Family Evolution Reflects Adaptation to Soil Environmental Stressors in the Genome of the Collembolan Orchesella cincta.</title>
        <authorList>
            <person name="Faddeeva-Vakhrusheva A."/>
            <person name="Derks M.F."/>
            <person name="Anvar S.Y."/>
            <person name="Agamennone V."/>
            <person name="Suring W."/>
            <person name="Smit S."/>
            <person name="van Straalen N.M."/>
            <person name="Roelofs D."/>
        </authorList>
    </citation>
    <scope>NUCLEOTIDE SEQUENCE [LARGE SCALE GENOMIC DNA]</scope>
    <source>
        <tissue evidence="10">Mixed pool</tissue>
    </source>
</reference>
<feature type="domain" description="C2H2-type" evidence="9">
    <location>
        <begin position="273"/>
        <end position="300"/>
    </location>
</feature>
<dbReference type="Gene3D" id="3.30.160.60">
    <property type="entry name" value="Classic Zinc Finger"/>
    <property type="match status" value="4"/>
</dbReference>
<dbReference type="PROSITE" id="PS50157">
    <property type="entry name" value="ZINC_FINGER_C2H2_2"/>
    <property type="match status" value="6"/>
</dbReference>
<dbReference type="PANTHER" id="PTHR24406">
    <property type="entry name" value="TRANSCRIPTIONAL REPRESSOR CTCFL-RELATED"/>
    <property type="match status" value="1"/>
</dbReference>
<evidence type="ECO:0000256" key="6">
    <source>
        <dbReference type="ARBA" id="ARBA00023242"/>
    </source>
</evidence>
<dbReference type="Pfam" id="PF00096">
    <property type="entry name" value="zf-C2H2"/>
    <property type="match status" value="3"/>
</dbReference>
<dbReference type="STRING" id="48709.A0A1D2MDN6"/>
<evidence type="ECO:0000313" key="10">
    <source>
        <dbReference type="EMBL" id="ODM91032.1"/>
    </source>
</evidence>
<dbReference type="FunFam" id="3.30.160.60:FF:000446">
    <property type="entry name" value="Zinc finger protein"/>
    <property type="match status" value="1"/>
</dbReference>
<feature type="domain" description="C2H2-type" evidence="9">
    <location>
        <begin position="376"/>
        <end position="404"/>
    </location>
</feature>
<dbReference type="InterPro" id="IPR013087">
    <property type="entry name" value="Znf_C2H2_type"/>
</dbReference>
<evidence type="ECO:0000256" key="1">
    <source>
        <dbReference type="ARBA" id="ARBA00004123"/>
    </source>
</evidence>
<feature type="domain" description="C2H2-type" evidence="9">
    <location>
        <begin position="320"/>
        <end position="347"/>
    </location>
</feature>
<feature type="compositionally biased region" description="Acidic residues" evidence="8">
    <location>
        <begin position="217"/>
        <end position="239"/>
    </location>
</feature>
<feature type="domain" description="C2H2-type" evidence="9">
    <location>
        <begin position="433"/>
        <end position="462"/>
    </location>
</feature>
<comment type="subcellular location">
    <subcellularLocation>
        <location evidence="1">Nucleus</location>
    </subcellularLocation>
</comment>
<dbReference type="InterPro" id="IPR050888">
    <property type="entry name" value="ZnF_C2H2-type_TF"/>
</dbReference>
<feature type="region of interest" description="Disordered" evidence="8">
    <location>
        <begin position="132"/>
        <end position="239"/>
    </location>
</feature>
<dbReference type="Proteomes" id="UP000094527">
    <property type="component" value="Unassembled WGS sequence"/>
</dbReference>
<dbReference type="EMBL" id="LJIJ01001695">
    <property type="protein sequence ID" value="ODM91032.1"/>
    <property type="molecule type" value="Genomic_DNA"/>
</dbReference>
<dbReference type="SMART" id="SM00355">
    <property type="entry name" value="ZnF_C2H2"/>
    <property type="match status" value="7"/>
</dbReference>
<sequence>MKMAMTQRQCLLCGDYYKGEVNKVDINRATIFQCFCKLFLVTPSNQSFWRVEEGGKEFPFCEQCSSQLITVWELQRKLEELVVTLREKLDGGEKKFETGSAYQEDRRLYEIRREILGGETSLMMALVDDDDEEKCEEFIPEGSSDPVKLEPDLFDIDAHSPNEPHESASASDHETWEPSPKTSRKRKGKQNPKEQDSSTSFRRPRRQRKVKEVTPVIEEDDDDEDDEDFNPSSEEQDDDNCTCKFCYKKLSSPRNLKLHIMNLHTGVPPELTSTCSICSKPFPRRCSYKRHLWSHFSQQDKEEAISRGEKPPAQLNSTRFQCELCPYSCGSPFALTRHQETHASNPERLQLCPLCGVSVIRIKQHMRFVHENVKKYSCTICKKGFKQPSLLKIHRESVHSKEKKWKCELCPREFGFEVRLKEHLNSHLGIRPFPCSECSSAFTTKGMLKRHHKTYHEEGSRPGRPSYVRGPEKIKLEERKCVKKGETHVKSEKKADFV</sequence>
<gene>
    <name evidence="10" type="ORF">Ocin01_15650</name>
</gene>
<name>A0A1D2MDN6_ORCCI</name>
<dbReference type="PROSITE" id="PS00028">
    <property type="entry name" value="ZINC_FINGER_C2H2_1"/>
    <property type="match status" value="6"/>
</dbReference>
<feature type="domain" description="C2H2-type" evidence="9">
    <location>
        <begin position="241"/>
        <end position="269"/>
    </location>
</feature>
<keyword evidence="3" id="KW-0677">Repeat</keyword>
<keyword evidence="5" id="KW-0862">Zinc</keyword>
<comment type="caution">
    <text evidence="10">The sequence shown here is derived from an EMBL/GenBank/DDBJ whole genome shotgun (WGS) entry which is preliminary data.</text>
</comment>
<evidence type="ECO:0000256" key="2">
    <source>
        <dbReference type="ARBA" id="ARBA00022723"/>
    </source>
</evidence>
<keyword evidence="6" id="KW-0539">Nucleus</keyword>
<feature type="compositionally biased region" description="Basic and acidic residues" evidence="8">
    <location>
        <begin position="147"/>
        <end position="176"/>
    </location>
</feature>
<dbReference type="AlphaFoldDB" id="A0A1D2MDN6"/>
<evidence type="ECO:0000259" key="9">
    <source>
        <dbReference type="PROSITE" id="PS50157"/>
    </source>
</evidence>
<feature type="region of interest" description="Disordered" evidence="8">
    <location>
        <begin position="452"/>
        <end position="471"/>
    </location>
</feature>
<organism evidence="10 11">
    <name type="scientific">Orchesella cincta</name>
    <name type="common">Springtail</name>
    <name type="synonym">Podura cincta</name>
    <dbReference type="NCBI Taxonomy" id="48709"/>
    <lineage>
        <taxon>Eukaryota</taxon>
        <taxon>Metazoa</taxon>
        <taxon>Ecdysozoa</taxon>
        <taxon>Arthropoda</taxon>
        <taxon>Hexapoda</taxon>
        <taxon>Collembola</taxon>
        <taxon>Entomobryomorpha</taxon>
        <taxon>Entomobryoidea</taxon>
        <taxon>Orchesellidae</taxon>
        <taxon>Orchesellinae</taxon>
        <taxon>Orchesella</taxon>
    </lineage>
</organism>
<proteinExistence type="predicted"/>
<dbReference type="OMA" id="YECVICE"/>
<evidence type="ECO:0000256" key="4">
    <source>
        <dbReference type="ARBA" id="ARBA00022771"/>
    </source>
</evidence>
<dbReference type="GO" id="GO:0005634">
    <property type="term" value="C:nucleus"/>
    <property type="evidence" value="ECO:0007669"/>
    <property type="project" value="UniProtKB-SubCell"/>
</dbReference>
<dbReference type="SUPFAM" id="SSF57667">
    <property type="entry name" value="beta-beta-alpha zinc fingers"/>
    <property type="match status" value="4"/>
</dbReference>
<evidence type="ECO:0000256" key="5">
    <source>
        <dbReference type="ARBA" id="ARBA00022833"/>
    </source>
</evidence>
<protein>
    <submittedName>
        <fullName evidence="10">Putative zinc finger protein</fullName>
    </submittedName>
</protein>
<evidence type="ECO:0000256" key="7">
    <source>
        <dbReference type="PROSITE-ProRule" id="PRU00042"/>
    </source>
</evidence>
<dbReference type="OrthoDB" id="6077919at2759"/>
<keyword evidence="2" id="KW-0479">Metal-binding</keyword>